<gene>
    <name evidence="3" type="ordered locus">Dd703_2646</name>
</gene>
<dbReference type="GO" id="GO:0004252">
    <property type="term" value="F:serine-type endopeptidase activity"/>
    <property type="evidence" value="ECO:0007669"/>
    <property type="project" value="InterPro"/>
</dbReference>
<dbReference type="HOGENOM" id="CLU_108464_0_0_6"/>
<dbReference type="AlphaFoldDB" id="C6CA01"/>
<name>C6CA01_MUSP7</name>
<dbReference type="Gene3D" id="3.90.226.10">
    <property type="entry name" value="2-enoyl-CoA Hydratase, Chain A, domain 1"/>
    <property type="match status" value="1"/>
</dbReference>
<evidence type="ECO:0000313" key="4">
    <source>
        <dbReference type="Proteomes" id="UP000002734"/>
    </source>
</evidence>
<reference evidence="3" key="1">
    <citation type="submission" date="2009-06" db="EMBL/GenBank/DDBJ databases">
        <title>Complete sequence of Dickeya dadantii Ech703.</title>
        <authorList>
            <consortium name="US DOE Joint Genome Institute"/>
            <person name="Lucas S."/>
            <person name="Copeland A."/>
            <person name="Lapidus A."/>
            <person name="Glavina del Rio T."/>
            <person name="Dalin E."/>
            <person name="Tice H."/>
            <person name="Bruce D."/>
            <person name="Goodwin L."/>
            <person name="Pitluck S."/>
            <person name="Chertkov O."/>
            <person name="Brettin T."/>
            <person name="Detter J.C."/>
            <person name="Han C."/>
            <person name="Larimer F."/>
            <person name="Land M."/>
            <person name="Hauser L."/>
            <person name="Kyrpides N."/>
            <person name="Mikhailova N."/>
            <person name="Balakrishnan V."/>
            <person name="Glasner J."/>
            <person name="Perna N.T."/>
        </authorList>
    </citation>
    <scope>NUCLEOTIDE SEQUENCE [LARGE SCALE GENOMIC DNA]</scope>
    <source>
        <strain evidence="3">Ech703</strain>
    </source>
</reference>
<dbReference type="GO" id="GO:0004176">
    <property type="term" value="F:ATP-dependent peptidase activity"/>
    <property type="evidence" value="ECO:0007669"/>
    <property type="project" value="InterPro"/>
</dbReference>
<evidence type="ECO:0000313" key="3">
    <source>
        <dbReference type="EMBL" id="ACS86423.1"/>
    </source>
</evidence>
<dbReference type="SUPFAM" id="SSF52096">
    <property type="entry name" value="ClpP/crotonase"/>
    <property type="match status" value="1"/>
</dbReference>
<dbReference type="RefSeq" id="WP_015854329.1">
    <property type="nucleotide sequence ID" value="NC_012880.1"/>
</dbReference>
<protein>
    <submittedName>
        <fullName evidence="3">Peptidase S14 ClpP</fullName>
    </submittedName>
</protein>
<comment type="similarity">
    <text evidence="1">Belongs to the peptidase S14 family.</text>
</comment>
<dbReference type="EMBL" id="CP001654">
    <property type="protein sequence ID" value="ACS86423.1"/>
    <property type="molecule type" value="Genomic_DNA"/>
</dbReference>
<dbReference type="InterPro" id="IPR029045">
    <property type="entry name" value="ClpP/crotonase-like_dom_sf"/>
</dbReference>
<dbReference type="STRING" id="579405.Dd703_2646"/>
<accession>C6CA01</accession>
<dbReference type="GO" id="GO:0006508">
    <property type="term" value="P:proteolysis"/>
    <property type="evidence" value="ECO:0007669"/>
    <property type="project" value="InterPro"/>
</dbReference>
<evidence type="ECO:0000256" key="1">
    <source>
        <dbReference type="ARBA" id="ARBA00007039"/>
    </source>
</evidence>
<keyword evidence="4" id="KW-1185">Reference proteome</keyword>
<proteinExistence type="inferred from homology"/>
<dbReference type="InterPro" id="IPR023562">
    <property type="entry name" value="ClpP/TepA"/>
</dbReference>
<feature type="signal peptide" evidence="2">
    <location>
        <begin position="1"/>
        <end position="18"/>
    </location>
</feature>
<dbReference type="InterPro" id="IPR001907">
    <property type="entry name" value="ClpP"/>
</dbReference>
<organism evidence="3 4">
    <name type="scientific">Musicola paradisiaca (strain Ech703)</name>
    <name type="common">Dickeya paradisiaca</name>
    <name type="synonym">Dickeya dadantii</name>
    <dbReference type="NCBI Taxonomy" id="579405"/>
    <lineage>
        <taxon>Bacteria</taxon>
        <taxon>Pseudomonadati</taxon>
        <taxon>Pseudomonadota</taxon>
        <taxon>Gammaproteobacteria</taxon>
        <taxon>Enterobacterales</taxon>
        <taxon>Pectobacteriaceae</taxon>
        <taxon>Musicola</taxon>
    </lineage>
</organism>
<dbReference type="Pfam" id="PF00574">
    <property type="entry name" value="CLP_protease"/>
    <property type="match status" value="1"/>
</dbReference>
<evidence type="ECO:0000256" key="2">
    <source>
        <dbReference type="SAM" id="SignalP"/>
    </source>
</evidence>
<dbReference type="Proteomes" id="UP000002734">
    <property type="component" value="Chromosome"/>
</dbReference>
<dbReference type="PRINTS" id="PR00127">
    <property type="entry name" value="CLPPROTEASEP"/>
</dbReference>
<dbReference type="eggNOG" id="COG0740">
    <property type="taxonomic scope" value="Bacteria"/>
</dbReference>
<sequence length="226" mass="25201">MKKGWLLLLTLSAFSVQASLKVISTPGVKAEEVDSVKMYFTGAVNQHNITELTTALDEANMRFKNAQAIYLYINSRGGEMDSGHSGYLAIRSSRIPVTTVDLSVVGSAATMLFCGAQNRVMLKDTLIMIHAPKVGIGEKEAAPDMLDSHHQWMDNYVGMLKNIYRECTSLSDDELRQRLYSEDNHLFLNNQDAEKIKISTRTEDKIRAAEVVYFIDDDNSSAKNPS</sequence>
<dbReference type="KEGG" id="dda:Dd703_2646"/>
<feature type="chain" id="PRO_5002963082" evidence="2">
    <location>
        <begin position="19"/>
        <end position="226"/>
    </location>
</feature>
<keyword evidence="2" id="KW-0732">Signal</keyword>